<evidence type="ECO:0000259" key="2">
    <source>
        <dbReference type="Pfam" id="PF26297"/>
    </source>
</evidence>
<reference evidence="3 4" key="1">
    <citation type="submission" date="2019-12" db="EMBL/GenBank/DDBJ databases">
        <title>Isolation and characterization of three novel carbon monoxide-oxidizing members of Halobacteria from salione crusts and soils.</title>
        <authorList>
            <person name="Myers M.R."/>
            <person name="King G.M."/>
        </authorList>
    </citation>
    <scope>NUCLEOTIDE SEQUENCE [LARGE SCALE GENOMIC DNA]</scope>
    <source>
        <strain evidence="3 4">WSA2</strain>
    </source>
</reference>
<sequence length="109" mass="11813">MSYVVEVKPSARKANAAVGHAVLYGGARREFGDRDAAEAWAEGLSTGADRPVWIHAAHPTDRSDVDGYLVSRQRQLLDLDGAYDKRRRRLRGDDGGDPGTLDAYADGGE</sequence>
<accession>A0A6B0SUG0</accession>
<dbReference type="RefSeq" id="WP_233741050.1">
    <property type="nucleotide sequence ID" value="NZ_WUUS01000009.1"/>
</dbReference>
<dbReference type="Pfam" id="PF26297">
    <property type="entry name" value="DUF8081"/>
    <property type="match status" value="1"/>
</dbReference>
<comment type="caution">
    <text evidence="3">The sequence shown here is derived from an EMBL/GenBank/DDBJ whole genome shotgun (WGS) entry which is preliminary data.</text>
</comment>
<name>A0A6B0SUG0_9EURY</name>
<evidence type="ECO:0000256" key="1">
    <source>
        <dbReference type="SAM" id="MobiDB-lite"/>
    </source>
</evidence>
<evidence type="ECO:0000313" key="3">
    <source>
        <dbReference type="EMBL" id="MXR42608.1"/>
    </source>
</evidence>
<proteinExistence type="predicted"/>
<dbReference type="EMBL" id="WUUS01000009">
    <property type="protein sequence ID" value="MXR42608.1"/>
    <property type="molecule type" value="Genomic_DNA"/>
</dbReference>
<keyword evidence="4" id="KW-1185">Reference proteome</keyword>
<dbReference type="AlphaFoldDB" id="A0A6B0SUG0"/>
<protein>
    <recommendedName>
        <fullName evidence="2">DUF8081 domain-containing protein</fullName>
    </recommendedName>
</protein>
<gene>
    <name evidence="3" type="ORF">GRX01_14835</name>
</gene>
<feature type="region of interest" description="Disordered" evidence="1">
    <location>
        <begin position="88"/>
        <end position="109"/>
    </location>
</feature>
<evidence type="ECO:0000313" key="4">
    <source>
        <dbReference type="Proteomes" id="UP000437065"/>
    </source>
</evidence>
<organism evidence="3 4">
    <name type="scientific">Halobaculum saliterrae</name>
    <dbReference type="NCBI Taxonomy" id="2073113"/>
    <lineage>
        <taxon>Archaea</taxon>
        <taxon>Methanobacteriati</taxon>
        <taxon>Methanobacteriota</taxon>
        <taxon>Stenosarchaea group</taxon>
        <taxon>Halobacteria</taxon>
        <taxon>Halobacteriales</taxon>
        <taxon>Haloferacaceae</taxon>
        <taxon>Halobaculum</taxon>
    </lineage>
</organism>
<dbReference type="Proteomes" id="UP000437065">
    <property type="component" value="Unassembled WGS sequence"/>
</dbReference>
<dbReference type="InterPro" id="IPR058394">
    <property type="entry name" value="DUF8081"/>
</dbReference>
<feature type="domain" description="DUF8081" evidence="2">
    <location>
        <begin position="3"/>
        <end position="71"/>
    </location>
</feature>